<dbReference type="Proteomes" id="UP000095287">
    <property type="component" value="Unplaced"/>
</dbReference>
<dbReference type="AlphaFoldDB" id="A0A1I7YZ01"/>
<protein>
    <submittedName>
        <fullName evidence="2">Uncharacterized protein</fullName>
    </submittedName>
</protein>
<name>A0A1I7YZ01_9BILA</name>
<dbReference type="WBParaSite" id="L893_g21253.t1">
    <property type="protein sequence ID" value="L893_g21253.t1"/>
    <property type="gene ID" value="L893_g21253"/>
</dbReference>
<evidence type="ECO:0000313" key="1">
    <source>
        <dbReference type="Proteomes" id="UP000095287"/>
    </source>
</evidence>
<evidence type="ECO:0000313" key="2">
    <source>
        <dbReference type="WBParaSite" id="L893_g21253.t1"/>
    </source>
</evidence>
<sequence length="81" mass="9386">MILSREAEAVPTVQRRTRECTPFSSHRRGLRSYRNLALCESPATCVVRVWPVVVRIFQLLFHGNAMVCTKRLNHVMSKWTS</sequence>
<organism evidence="1 2">
    <name type="scientific">Steinernema glaseri</name>
    <dbReference type="NCBI Taxonomy" id="37863"/>
    <lineage>
        <taxon>Eukaryota</taxon>
        <taxon>Metazoa</taxon>
        <taxon>Ecdysozoa</taxon>
        <taxon>Nematoda</taxon>
        <taxon>Chromadorea</taxon>
        <taxon>Rhabditida</taxon>
        <taxon>Tylenchina</taxon>
        <taxon>Panagrolaimomorpha</taxon>
        <taxon>Strongyloidoidea</taxon>
        <taxon>Steinernematidae</taxon>
        <taxon>Steinernema</taxon>
    </lineage>
</organism>
<reference evidence="2" key="1">
    <citation type="submission" date="2016-11" db="UniProtKB">
        <authorList>
            <consortium name="WormBaseParasite"/>
        </authorList>
    </citation>
    <scope>IDENTIFICATION</scope>
</reference>
<proteinExistence type="predicted"/>
<keyword evidence="1" id="KW-1185">Reference proteome</keyword>
<accession>A0A1I7YZ01</accession>